<keyword evidence="2" id="KW-0472">Membrane</keyword>
<dbReference type="GeneID" id="77725349"/>
<keyword evidence="2" id="KW-1133">Transmembrane helix</keyword>
<dbReference type="RefSeq" id="XP_052942796.1">
    <property type="nucleotide sequence ID" value="XM_053086148.1"/>
</dbReference>
<protein>
    <submittedName>
        <fullName evidence="3">Uncharacterized protein</fullName>
    </submittedName>
</protein>
<gene>
    <name evidence="3" type="ORF">MKK02DRAFT_19767</name>
</gene>
<accession>A0AA38H5V2</accession>
<dbReference type="SUPFAM" id="SSF53474">
    <property type="entry name" value="alpha/beta-Hydrolases"/>
    <property type="match status" value="1"/>
</dbReference>
<evidence type="ECO:0000256" key="2">
    <source>
        <dbReference type="SAM" id="Phobius"/>
    </source>
</evidence>
<dbReference type="Proteomes" id="UP001164286">
    <property type="component" value="Unassembled WGS sequence"/>
</dbReference>
<evidence type="ECO:0000313" key="4">
    <source>
        <dbReference type="Proteomes" id="UP001164286"/>
    </source>
</evidence>
<evidence type="ECO:0000256" key="1">
    <source>
        <dbReference type="SAM" id="MobiDB-lite"/>
    </source>
</evidence>
<dbReference type="InterPro" id="IPR029058">
    <property type="entry name" value="AB_hydrolase_fold"/>
</dbReference>
<comment type="caution">
    <text evidence="3">The sequence shown here is derived from an EMBL/GenBank/DDBJ whole genome shotgun (WGS) entry which is preliminary data.</text>
</comment>
<organism evidence="3 4">
    <name type="scientific">Dioszegia hungarica</name>
    <dbReference type="NCBI Taxonomy" id="4972"/>
    <lineage>
        <taxon>Eukaryota</taxon>
        <taxon>Fungi</taxon>
        <taxon>Dikarya</taxon>
        <taxon>Basidiomycota</taxon>
        <taxon>Agaricomycotina</taxon>
        <taxon>Tremellomycetes</taxon>
        <taxon>Tremellales</taxon>
        <taxon>Bulleribasidiaceae</taxon>
        <taxon>Dioszegia</taxon>
    </lineage>
</organism>
<feature type="transmembrane region" description="Helical" evidence="2">
    <location>
        <begin position="23"/>
        <end position="50"/>
    </location>
</feature>
<dbReference type="EMBL" id="JAKWFO010000013">
    <property type="protein sequence ID" value="KAI9633019.1"/>
    <property type="molecule type" value="Genomic_DNA"/>
</dbReference>
<keyword evidence="2" id="KW-0812">Transmembrane</keyword>
<sequence>MGLSAMPDEKYPRSIDRAGPDKGYYIAMGLVMSVWMITPLSCAYLVWYAIFAPSVGLTGTIFAAYAITEVFFSIHQHYLIHLIQVPCAPSTLPLSERHQLVIKVLQAGLIYPEPSAPLANVEDPDPLFPMKQELYARYTAGIISKAQYHHLLDEEYEKSLGIQEQGRVAKMSQGEKGVINAFVEEKEGDRERSLREEVEGNVGKGWEVDMEGVFDADGKVVRLHPWDRRAVEFRERLRTWFDHAPWDSLKRDNILIWVSWICFTLPLETALQNPEHGEFLYWTYSVVEARTGTTFPPGHNPSIRTIRFSLDPVNAKSRPLILYALSNTINWMITDIRLSYLGMGRYSHDGVDYLIRIPPGWTPEKGRSDPKAMPVLYLYGLGFGLLQNTLLIQNLLKKLPTHPLVVPIPHHTSMSFFNKRHLRPWSRTEFIRCIKAISERWGFWEEPQEGQGGTGAGTWGGLSVLSHSNGSVAHGWMLKDCPSMVRRSTFVDPVVFCLWEGDVCHSFIYRKPNTALELLLYYFIATELGISNYIQRHFDWADNALFLDEIPHLSDPALCQIFLGAKDIIVDAKRVRRYFENHDVKVGGGLWWDEKGNHGDGLSGMSGDRVVAFAGTGSVGGWEGIAGKGQRQMGWGRRRREEEGASDSDRTYVDEGRKDI</sequence>
<proteinExistence type="predicted"/>
<dbReference type="PANTHER" id="PTHR37471:SF1">
    <property type="entry name" value="AB HYDROLASE-1 DOMAIN-CONTAINING PROTEIN"/>
    <property type="match status" value="1"/>
</dbReference>
<keyword evidence="4" id="KW-1185">Reference proteome</keyword>
<dbReference type="AlphaFoldDB" id="A0AA38H5V2"/>
<feature type="compositionally biased region" description="Basic and acidic residues" evidence="1">
    <location>
        <begin position="639"/>
        <end position="660"/>
    </location>
</feature>
<dbReference type="PANTHER" id="PTHR37471">
    <property type="entry name" value="UNNAMED PRODUCT"/>
    <property type="match status" value="1"/>
</dbReference>
<feature type="transmembrane region" description="Helical" evidence="2">
    <location>
        <begin position="56"/>
        <end position="74"/>
    </location>
</feature>
<reference evidence="3" key="1">
    <citation type="journal article" date="2022" name="G3 (Bethesda)">
        <title>High quality genome of the basidiomycete yeast Dioszegia hungarica PDD-24b-2 isolated from cloud water.</title>
        <authorList>
            <person name="Jarrige D."/>
            <person name="Haridas S."/>
            <person name="Bleykasten-Grosshans C."/>
            <person name="Joly M."/>
            <person name="Nadalig T."/>
            <person name="Sancelme M."/>
            <person name="Vuilleumier S."/>
            <person name="Grigoriev I.V."/>
            <person name="Amato P."/>
            <person name="Bringel F."/>
        </authorList>
    </citation>
    <scope>NUCLEOTIDE SEQUENCE</scope>
    <source>
        <strain evidence="3">PDD-24b-2</strain>
    </source>
</reference>
<evidence type="ECO:0000313" key="3">
    <source>
        <dbReference type="EMBL" id="KAI9633019.1"/>
    </source>
</evidence>
<name>A0AA38H5V2_9TREE</name>
<feature type="region of interest" description="Disordered" evidence="1">
    <location>
        <begin position="626"/>
        <end position="660"/>
    </location>
</feature>